<dbReference type="NCBIfam" id="TIGR02532">
    <property type="entry name" value="IV_pilin_GFxxxE"/>
    <property type="match status" value="1"/>
</dbReference>
<dbReference type="Proteomes" id="UP001202961">
    <property type="component" value="Unassembled WGS sequence"/>
</dbReference>
<feature type="domain" description="DUF1559" evidence="2">
    <location>
        <begin position="33"/>
        <end position="369"/>
    </location>
</feature>
<proteinExistence type="predicted"/>
<dbReference type="InterPro" id="IPR045584">
    <property type="entry name" value="Pilin-like"/>
</dbReference>
<dbReference type="NCBIfam" id="TIGR04294">
    <property type="entry name" value="pre_pil_HX9DG"/>
    <property type="match status" value="1"/>
</dbReference>
<reference evidence="3 4" key="1">
    <citation type="journal article" date="2022" name="Syst. Appl. Microbiol.">
        <title>Rhodopirellula aestuarii sp. nov., a novel member of the genus Rhodopirellula isolated from brackish sediments collected in the Tagus River estuary, Portugal.</title>
        <authorList>
            <person name="Vitorino I.R."/>
            <person name="Klimek D."/>
            <person name="Calusinska M."/>
            <person name="Lobo-da-Cunha A."/>
            <person name="Vasconcelos V."/>
            <person name="Lage O.M."/>
        </authorList>
    </citation>
    <scope>NUCLEOTIDE SEQUENCE [LARGE SCALE GENOMIC DNA]</scope>
    <source>
        <strain evidence="3 4">ICT_H3.1</strain>
    </source>
</reference>
<dbReference type="Gene3D" id="3.30.700.10">
    <property type="entry name" value="Glycoprotein, Type 4 Pilin"/>
    <property type="match status" value="1"/>
</dbReference>
<dbReference type="SUPFAM" id="SSF54523">
    <property type="entry name" value="Pili subunits"/>
    <property type="match status" value="1"/>
</dbReference>
<evidence type="ECO:0000313" key="3">
    <source>
        <dbReference type="EMBL" id="MCM2372644.1"/>
    </source>
</evidence>
<evidence type="ECO:0000313" key="4">
    <source>
        <dbReference type="Proteomes" id="UP001202961"/>
    </source>
</evidence>
<protein>
    <submittedName>
        <fullName evidence="3">DUF1559 domain-containing protein</fullName>
    </submittedName>
</protein>
<comment type="caution">
    <text evidence="3">The sequence shown here is derived from an EMBL/GenBank/DDBJ whole genome shotgun (WGS) entry which is preliminary data.</text>
</comment>
<feature type="compositionally biased region" description="Polar residues" evidence="1">
    <location>
        <begin position="244"/>
        <end position="268"/>
    </location>
</feature>
<feature type="region of interest" description="Disordered" evidence="1">
    <location>
        <begin position="237"/>
        <end position="268"/>
    </location>
</feature>
<sequence length="417" mass="44021">MKRQRFRGFTLVELLVVIAIIGVLVGLLLPAVQAAREAARRMSCSNNFKQVGLGIHNYHSAYNQLPRHKGGTSGTPTDWTDSSALANHEELSFLVGLMPFIEGQALWEQIANPLDADANGSVDFPAMGPTPDLSGPATDGSDYTPWFTEIPTLRCPSDPGTGLPSFGRTNYAACLGDSPFRGAAGGTDAMLRRPSGPALQTRASMRGAFVPRQTMKFRDILDGLANTIIAGEIATDLGDRDTRTNPGSGTGDISTPNQPSVSNCKNSSRIDPLRPQFWKSSFAGVLTSTGAGNARGYRWADGNPSFTVMNTMLPPNGPTCITVADPAVSPNATIRHSTGMLPPSSRHQGGCHVLMGDGAVKFITDSIEAGGTERWPVHLSGTSTTPPSANVPGSPSPYGLWGALGTRAASEVIDFEL</sequence>
<dbReference type="Pfam" id="PF07963">
    <property type="entry name" value="N_methyl"/>
    <property type="match status" value="1"/>
</dbReference>
<organism evidence="3 4">
    <name type="scientific">Aporhodopirellula aestuarii</name>
    <dbReference type="NCBI Taxonomy" id="2950107"/>
    <lineage>
        <taxon>Bacteria</taxon>
        <taxon>Pseudomonadati</taxon>
        <taxon>Planctomycetota</taxon>
        <taxon>Planctomycetia</taxon>
        <taxon>Pirellulales</taxon>
        <taxon>Pirellulaceae</taxon>
        <taxon>Aporhodopirellula</taxon>
    </lineage>
</organism>
<gene>
    <name evidence="3" type="ORF">NB063_18690</name>
</gene>
<dbReference type="EMBL" id="JAMQBK010000050">
    <property type="protein sequence ID" value="MCM2372644.1"/>
    <property type="molecule type" value="Genomic_DNA"/>
</dbReference>
<dbReference type="InterPro" id="IPR027558">
    <property type="entry name" value="Pre_pil_HX9DG_C"/>
</dbReference>
<dbReference type="RefSeq" id="WP_250930279.1">
    <property type="nucleotide sequence ID" value="NZ_JAMQBK010000050.1"/>
</dbReference>
<dbReference type="Pfam" id="PF07596">
    <property type="entry name" value="SBP_bac_10"/>
    <property type="match status" value="1"/>
</dbReference>
<dbReference type="PANTHER" id="PTHR30093:SF2">
    <property type="entry name" value="TYPE II SECRETION SYSTEM PROTEIN H"/>
    <property type="match status" value="1"/>
</dbReference>
<evidence type="ECO:0000259" key="2">
    <source>
        <dbReference type="Pfam" id="PF07596"/>
    </source>
</evidence>
<dbReference type="InterPro" id="IPR012902">
    <property type="entry name" value="N_methyl_site"/>
</dbReference>
<accession>A0ABT0U6T9</accession>
<name>A0ABT0U6T9_9BACT</name>
<dbReference type="InterPro" id="IPR011453">
    <property type="entry name" value="DUF1559"/>
</dbReference>
<dbReference type="PROSITE" id="PS00409">
    <property type="entry name" value="PROKAR_NTER_METHYL"/>
    <property type="match status" value="1"/>
</dbReference>
<evidence type="ECO:0000256" key="1">
    <source>
        <dbReference type="SAM" id="MobiDB-lite"/>
    </source>
</evidence>
<dbReference type="PANTHER" id="PTHR30093">
    <property type="entry name" value="GENERAL SECRETION PATHWAY PROTEIN G"/>
    <property type="match status" value="1"/>
</dbReference>
<keyword evidence="4" id="KW-1185">Reference proteome</keyword>